<feature type="disulfide bond" evidence="15">
    <location>
        <begin position="557"/>
        <end position="569"/>
    </location>
</feature>
<evidence type="ECO:0000259" key="20">
    <source>
        <dbReference type="PROSITE" id="PS50024"/>
    </source>
</evidence>
<dbReference type="CDD" id="cd00190">
    <property type="entry name" value="Tryp_SPc"/>
    <property type="match status" value="1"/>
</dbReference>
<feature type="active site" description="Charge relay system" evidence="14">
    <location>
        <position position="690"/>
    </location>
</feature>
<keyword evidence="11 15" id="KW-1015">Disulfide bond</keyword>
<evidence type="ECO:0000256" key="18">
    <source>
        <dbReference type="SAM" id="Phobius"/>
    </source>
</evidence>
<keyword evidence="6 16" id="KW-0378">Hydrolase</keyword>
<dbReference type="GO" id="GO:0006508">
    <property type="term" value="P:proteolysis"/>
    <property type="evidence" value="ECO:0007669"/>
    <property type="project" value="UniProtKB-KW"/>
</dbReference>
<gene>
    <name evidence="22" type="ORF">XELAEV_18037322mg</name>
</gene>
<keyword evidence="10 18" id="KW-0472">Membrane</keyword>
<dbReference type="SUPFAM" id="SSF50494">
    <property type="entry name" value="Trypsin-like serine proteases"/>
    <property type="match status" value="1"/>
</dbReference>
<sequence>MKLSDLSEPPGAGRRPLLEEEGVKHTQTGCLALSPIRNRFLRDSEGNPQEGTRSHPLPPSLNGFEEGVEFLPATNSKKVEKTGPKKKLAIFGVVIGAALISLTIGLLVWHFAYRNAPIHKLYTGYLTIANTQFIDAYENSTTPEFADLSAKVINTLQTVYNGNKDIAPYLQQCSISAFSEGNGNNVIGYYWSEFSVPAFREAAFEKAISEFKLPSVDPRRRTFAVDSIVAYSTDPQTTRIFRNSSCAYFLHSSDGAVAKFSSPGFPDSPYPRNARCLWTLRANAGQIIHLHFKTFKMEKCKINGGDFVMVYDSLSPMEPRAQIRLCGIYPPSYNLTFFSSSNVMLVTLVTDNVGKFPGFLAEFRQLPKKSLCGGHIRDATGVITSPYFPAYYPPKTECIWDIQVPGKKFVKLRFNMFYLAEPGVPVTKCTKDFVEIEGQKYCGERKVFVVSNNSSKISVRFVSDQSYADTGFTADYLSYEPRNPCPDQFTCKTGRCIRLDQKCDGWNDCEDFSDEKKCTCTAQQFRCTDSKLCKPSHFVCDGVNDCGDNSDELSCKCPNSTFKCGNGKCIPDSQKCDRTDNCGDGSDEADCGQVRTTVCTEYTYKCKNNQCITKKNPECDGENDCIDGSDENSAKCNCGKRPFTKKSRIIGGVNADLGEFPWQVSLHVKGSKHTCGASLASPTTLISAAHCFQDDHSMRYSDASLWTAYLGLHDQAQLNTKNVVERKIKRIMAHIGFNDNTYDNDIAVLELEKPVDYTDFIQPICIPESTHDFPVGKPIWVTGWGALKEGGGAAVILQKAEIRVINQTECNKLLDGQLTPRMLCAGFVSGGIDACQGDSGGPLSSVDLNNKVYLAGIVSWGEGCARRNKPGVYTKVSMMRDWIKDKTGL</sequence>
<dbReference type="Pfam" id="PF00089">
    <property type="entry name" value="Trypsin"/>
    <property type="match status" value="1"/>
</dbReference>
<dbReference type="InterPro" id="IPR033116">
    <property type="entry name" value="TRYPSIN_SER"/>
</dbReference>
<dbReference type="CDD" id="cd00041">
    <property type="entry name" value="CUB"/>
    <property type="match status" value="2"/>
</dbReference>
<comment type="caution">
    <text evidence="15">Lacks conserved residue(s) required for the propagation of feature annotation.</text>
</comment>
<name>A0A974CBX8_XENLA</name>
<evidence type="ECO:0000256" key="5">
    <source>
        <dbReference type="ARBA" id="ARBA00022737"/>
    </source>
</evidence>
<keyword evidence="4 18" id="KW-0812">Transmembrane</keyword>
<dbReference type="PROSITE" id="PS00135">
    <property type="entry name" value="TRYPSIN_SER"/>
    <property type="match status" value="1"/>
</dbReference>
<evidence type="ECO:0000256" key="6">
    <source>
        <dbReference type="ARBA" id="ARBA00022801"/>
    </source>
</evidence>
<dbReference type="InterPro" id="IPR002172">
    <property type="entry name" value="LDrepeatLR_classA_rpt"/>
</dbReference>
<dbReference type="FunFam" id="4.10.400.10:FF:000117">
    <property type="entry name" value="Suppressor of tumorigenicity 14 protein homolog"/>
    <property type="match status" value="1"/>
</dbReference>
<dbReference type="PROSITE" id="PS50240">
    <property type="entry name" value="TRYPSIN_DOM"/>
    <property type="match status" value="1"/>
</dbReference>
<dbReference type="Proteomes" id="UP000694892">
    <property type="component" value="Chromosome 7S"/>
</dbReference>
<dbReference type="Pfam" id="PF01390">
    <property type="entry name" value="SEA"/>
    <property type="match status" value="1"/>
</dbReference>
<dbReference type="InterPro" id="IPR000859">
    <property type="entry name" value="CUB_dom"/>
</dbReference>
<keyword evidence="12" id="KW-0675">Receptor</keyword>
<evidence type="ECO:0008006" key="24">
    <source>
        <dbReference type="Google" id="ProtNLM"/>
    </source>
</evidence>
<dbReference type="PROSITE" id="PS50068">
    <property type="entry name" value="LDLRA_2"/>
    <property type="match status" value="4"/>
</dbReference>
<dbReference type="EMBL" id="CM004479">
    <property type="protein sequence ID" value="OCT70404.1"/>
    <property type="molecule type" value="Genomic_DNA"/>
</dbReference>
<dbReference type="FunFam" id="4.10.400.10:FF:000119">
    <property type="entry name" value="Suppressor of tumorigenicity 14 protein homolog"/>
    <property type="match status" value="1"/>
</dbReference>
<proteinExistence type="predicted"/>
<evidence type="ECO:0000256" key="16">
    <source>
        <dbReference type="RuleBase" id="RU363034"/>
    </source>
</evidence>
<evidence type="ECO:0000256" key="7">
    <source>
        <dbReference type="ARBA" id="ARBA00022825"/>
    </source>
</evidence>
<dbReference type="GO" id="GO:0004252">
    <property type="term" value="F:serine-type endopeptidase activity"/>
    <property type="evidence" value="ECO:0007669"/>
    <property type="project" value="InterPro"/>
</dbReference>
<evidence type="ECO:0000256" key="9">
    <source>
        <dbReference type="ARBA" id="ARBA00022989"/>
    </source>
</evidence>
<feature type="domain" description="SEA" evidence="20">
    <location>
        <begin position="118"/>
        <end position="235"/>
    </location>
</feature>
<dbReference type="PROSITE" id="PS01209">
    <property type="entry name" value="LDLRA_1"/>
    <property type="match status" value="2"/>
</dbReference>
<feature type="transmembrane region" description="Helical" evidence="18">
    <location>
        <begin position="88"/>
        <end position="112"/>
    </location>
</feature>
<dbReference type="Pfam" id="PF00431">
    <property type="entry name" value="CUB"/>
    <property type="match status" value="2"/>
</dbReference>
<dbReference type="Gene3D" id="2.40.10.10">
    <property type="entry name" value="Trypsin-like serine proteases"/>
    <property type="match status" value="2"/>
</dbReference>
<evidence type="ECO:0000256" key="4">
    <source>
        <dbReference type="ARBA" id="ARBA00022692"/>
    </source>
</evidence>
<evidence type="ECO:0000256" key="3">
    <source>
        <dbReference type="ARBA" id="ARBA00022670"/>
    </source>
</evidence>
<evidence type="ECO:0000259" key="21">
    <source>
        <dbReference type="PROSITE" id="PS50240"/>
    </source>
</evidence>
<comment type="subcellular location">
    <subcellularLocation>
        <location evidence="1">Endomembrane system</location>
    </subcellularLocation>
    <subcellularLocation>
        <location evidence="2">Membrane</location>
        <topology evidence="2">Single-pass type II membrane protein</topology>
    </subcellularLocation>
</comment>
<feature type="disulfide bond" evidence="15">
    <location>
        <begin position="599"/>
        <end position="611"/>
    </location>
</feature>
<feature type="domain" description="Peptidase S1" evidence="21">
    <location>
        <begin position="649"/>
        <end position="888"/>
    </location>
</feature>
<dbReference type="SUPFAM" id="SSF49854">
    <property type="entry name" value="Spermadhesin, CUB domain"/>
    <property type="match status" value="2"/>
</dbReference>
<dbReference type="InterPro" id="IPR001254">
    <property type="entry name" value="Trypsin_dom"/>
</dbReference>
<dbReference type="OMA" id="LWTAYMG"/>
<evidence type="ECO:0000256" key="2">
    <source>
        <dbReference type="ARBA" id="ARBA00004606"/>
    </source>
</evidence>
<organism evidence="22 23">
    <name type="scientific">Xenopus laevis</name>
    <name type="common">African clawed frog</name>
    <dbReference type="NCBI Taxonomy" id="8355"/>
    <lineage>
        <taxon>Eukaryota</taxon>
        <taxon>Metazoa</taxon>
        <taxon>Chordata</taxon>
        <taxon>Craniata</taxon>
        <taxon>Vertebrata</taxon>
        <taxon>Euteleostomi</taxon>
        <taxon>Amphibia</taxon>
        <taxon>Batrachia</taxon>
        <taxon>Anura</taxon>
        <taxon>Pipoidea</taxon>
        <taxon>Pipidae</taxon>
        <taxon>Xenopodinae</taxon>
        <taxon>Xenopus</taxon>
        <taxon>Xenopus</taxon>
    </lineage>
</organism>
<dbReference type="PROSITE" id="PS00134">
    <property type="entry name" value="TRYPSIN_HIS"/>
    <property type="match status" value="1"/>
</dbReference>
<dbReference type="InterPro" id="IPR000082">
    <property type="entry name" value="SEA_dom"/>
</dbReference>
<evidence type="ECO:0000256" key="11">
    <source>
        <dbReference type="ARBA" id="ARBA00023157"/>
    </source>
</evidence>
<feature type="disulfide bond" evidence="15">
    <location>
        <begin position="564"/>
        <end position="582"/>
    </location>
</feature>
<evidence type="ECO:0000256" key="14">
    <source>
        <dbReference type="PIRSR" id="PIRSR036370-1"/>
    </source>
</evidence>
<dbReference type="InterPro" id="IPR035914">
    <property type="entry name" value="Sperma_CUB_dom_sf"/>
</dbReference>
<dbReference type="PIRSF" id="PIRSF036370">
    <property type="entry name" value="ST14"/>
    <property type="match status" value="1"/>
</dbReference>
<evidence type="ECO:0000313" key="23">
    <source>
        <dbReference type="Proteomes" id="UP000694892"/>
    </source>
</evidence>
<dbReference type="InterPro" id="IPR009003">
    <property type="entry name" value="Peptidase_S1_PA"/>
</dbReference>
<dbReference type="InterPro" id="IPR036364">
    <property type="entry name" value="SEA_dom_sf"/>
</dbReference>
<dbReference type="Gene3D" id="4.10.400.10">
    <property type="entry name" value="Low-density Lipoprotein Receptor"/>
    <property type="match status" value="4"/>
</dbReference>
<evidence type="ECO:0000256" key="13">
    <source>
        <dbReference type="ARBA" id="ARBA00023180"/>
    </source>
</evidence>
<evidence type="ECO:0000256" key="17">
    <source>
        <dbReference type="SAM" id="MobiDB-lite"/>
    </source>
</evidence>
<feature type="region of interest" description="Disordered" evidence="17">
    <location>
        <begin position="1"/>
        <end position="26"/>
    </location>
</feature>
<feature type="active site" description="Charge relay system" evidence="14">
    <location>
        <position position="745"/>
    </location>
</feature>
<dbReference type="PROSITE" id="PS50024">
    <property type="entry name" value="SEA"/>
    <property type="match status" value="1"/>
</dbReference>
<evidence type="ECO:0000256" key="12">
    <source>
        <dbReference type="ARBA" id="ARBA00023170"/>
    </source>
</evidence>
<dbReference type="PANTHER" id="PTHR24252:SF17">
    <property type="entry name" value="SUPPRESSOR OF TUMORIGENICITY 14 PROTEIN HOMOLOG-RELATED"/>
    <property type="match status" value="1"/>
</dbReference>
<dbReference type="SMART" id="SM00020">
    <property type="entry name" value="Tryp_SPc"/>
    <property type="match status" value="1"/>
</dbReference>
<dbReference type="SMART" id="SM00192">
    <property type="entry name" value="LDLa"/>
    <property type="match status" value="4"/>
</dbReference>
<dbReference type="InterPro" id="IPR023415">
    <property type="entry name" value="LDLR_class-A_CS"/>
</dbReference>
<dbReference type="PROSITE" id="PS01180">
    <property type="entry name" value="CUB"/>
    <property type="match status" value="2"/>
</dbReference>
<evidence type="ECO:0000259" key="19">
    <source>
        <dbReference type="PROSITE" id="PS01180"/>
    </source>
</evidence>
<dbReference type="GO" id="GO:0012505">
    <property type="term" value="C:endomembrane system"/>
    <property type="evidence" value="ECO:0007669"/>
    <property type="project" value="UniProtKB-SubCell"/>
</dbReference>
<keyword evidence="3 16" id="KW-0645">Protease</keyword>
<dbReference type="FunFam" id="2.40.10.10:FF:000003">
    <property type="entry name" value="Transmembrane serine protease 3"/>
    <property type="match status" value="1"/>
</dbReference>
<dbReference type="AlphaFoldDB" id="A0A974CBX8"/>
<feature type="disulfide bond" evidence="15">
    <location>
        <begin position="503"/>
        <end position="518"/>
    </location>
</feature>
<keyword evidence="7 16" id="KW-0720">Serine protease</keyword>
<dbReference type="PRINTS" id="PR00261">
    <property type="entry name" value="LDLRECEPTOR"/>
</dbReference>
<dbReference type="SUPFAM" id="SSF57424">
    <property type="entry name" value="LDL receptor-like module"/>
    <property type="match status" value="4"/>
</dbReference>
<dbReference type="GO" id="GO:0016020">
    <property type="term" value="C:membrane"/>
    <property type="evidence" value="ECO:0007669"/>
    <property type="project" value="UniProtKB-SubCell"/>
</dbReference>
<dbReference type="Gene3D" id="3.30.70.960">
    <property type="entry name" value="SEA domain"/>
    <property type="match status" value="1"/>
</dbReference>
<evidence type="ECO:0000256" key="8">
    <source>
        <dbReference type="ARBA" id="ARBA00022968"/>
    </source>
</evidence>
<dbReference type="SUPFAM" id="SSF82671">
    <property type="entry name" value="SEA domain"/>
    <property type="match status" value="1"/>
</dbReference>
<feature type="disulfide bond" evidence="15">
    <location>
        <begin position="576"/>
        <end position="591"/>
    </location>
</feature>
<dbReference type="Pfam" id="PF00057">
    <property type="entry name" value="Ldl_recept_a"/>
    <property type="match status" value="4"/>
</dbReference>
<keyword evidence="9 18" id="KW-1133">Transmembrane helix</keyword>
<dbReference type="InterPro" id="IPR017051">
    <property type="entry name" value="Peptidase_S1A_matripase"/>
</dbReference>
<dbReference type="Gene3D" id="2.60.120.290">
    <property type="entry name" value="Spermadhesin, CUB domain"/>
    <property type="match status" value="2"/>
</dbReference>
<dbReference type="InterPro" id="IPR018114">
    <property type="entry name" value="TRYPSIN_HIS"/>
</dbReference>
<evidence type="ECO:0000313" key="22">
    <source>
        <dbReference type="EMBL" id="OCT70404.1"/>
    </source>
</evidence>
<dbReference type="FunFam" id="2.60.120.290:FF:000036">
    <property type="entry name" value="Suppressor of tumorigenicity 14 protein homolog"/>
    <property type="match status" value="1"/>
</dbReference>
<evidence type="ECO:0000256" key="10">
    <source>
        <dbReference type="ARBA" id="ARBA00023136"/>
    </source>
</evidence>
<feature type="disulfide bond" evidence="15">
    <location>
        <begin position="491"/>
        <end position="509"/>
    </location>
</feature>
<feature type="domain" description="CUB" evidence="19">
    <location>
        <begin position="372"/>
        <end position="479"/>
    </location>
</feature>
<reference evidence="23" key="1">
    <citation type="journal article" date="2016" name="Nature">
        <title>Genome evolution in the allotetraploid frog Xenopus laevis.</title>
        <authorList>
            <person name="Session A.M."/>
            <person name="Uno Y."/>
            <person name="Kwon T."/>
            <person name="Chapman J.A."/>
            <person name="Toyoda A."/>
            <person name="Takahashi S."/>
            <person name="Fukui A."/>
            <person name="Hikosaka A."/>
            <person name="Suzuki A."/>
            <person name="Kondo M."/>
            <person name="van Heeringen S.J."/>
            <person name="Quigley I."/>
            <person name="Heinz S."/>
            <person name="Ogino H."/>
            <person name="Ochi H."/>
            <person name="Hellsten U."/>
            <person name="Lyons J.B."/>
            <person name="Simakov O."/>
            <person name="Putnam N."/>
            <person name="Stites J."/>
            <person name="Kuroki Y."/>
            <person name="Tanaka T."/>
            <person name="Michiue T."/>
            <person name="Watanabe M."/>
            <person name="Bogdanovic O."/>
            <person name="Lister R."/>
            <person name="Georgiou G."/>
            <person name="Paranjpe S.S."/>
            <person name="van Kruijsbergen I."/>
            <person name="Shu S."/>
            <person name="Carlson J."/>
            <person name="Kinoshita T."/>
            <person name="Ohta Y."/>
            <person name="Mawaribuchi S."/>
            <person name="Jenkins J."/>
            <person name="Grimwood J."/>
            <person name="Schmutz J."/>
            <person name="Mitros T."/>
            <person name="Mozaffari S.V."/>
            <person name="Suzuki Y."/>
            <person name="Haramoto Y."/>
            <person name="Yamamoto T.S."/>
            <person name="Takagi C."/>
            <person name="Heald R."/>
            <person name="Miller K."/>
            <person name="Haudenschild C."/>
            <person name="Kitzman J."/>
            <person name="Nakayama T."/>
            <person name="Izutsu Y."/>
            <person name="Robert J."/>
            <person name="Fortriede J."/>
            <person name="Burns K."/>
            <person name="Lotay V."/>
            <person name="Karimi K."/>
            <person name="Yasuoka Y."/>
            <person name="Dichmann D.S."/>
            <person name="Flajnik M.F."/>
            <person name="Houston D.W."/>
            <person name="Shendure J."/>
            <person name="DuPasquier L."/>
            <person name="Vize P.D."/>
            <person name="Zorn A.M."/>
            <person name="Ito M."/>
            <person name="Marcotte E.M."/>
            <person name="Wallingford J.B."/>
            <person name="Ito Y."/>
            <person name="Asashima M."/>
            <person name="Ueno N."/>
            <person name="Matsuda Y."/>
            <person name="Veenstra G.J."/>
            <person name="Fujiyama A."/>
            <person name="Harland R.M."/>
            <person name="Taira M."/>
            <person name="Rokhsar D.S."/>
        </authorList>
    </citation>
    <scope>NUCLEOTIDE SEQUENCE [LARGE SCALE GENOMIC DNA]</scope>
    <source>
        <strain evidence="23">J</strain>
    </source>
</reference>
<feature type="disulfide bond" evidence="15">
    <location>
        <begin position="540"/>
        <end position="555"/>
    </location>
</feature>
<accession>A0A974CBX8</accession>
<dbReference type="InterPro" id="IPR043504">
    <property type="entry name" value="Peptidase_S1_PA_chymotrypsin"/>
</dbReference>
<evidence type="ECO:0000256" key="1">
    <source>
        <dbReference type="ARBA" id="ARBA00004308"/>
    </source>
</evidence>
<dbReference type="InterPro" id="IPR036055">
    <property type="entry name" value="LDL_receptor-like_sf"/>
</dbReference>
<dbReference type="SMART" id="SM00042">
    <property type="entry name" value="CUB"/>
    <property type="match status" value="2"/>
</dbReference>
<evidence type="ECO:0000256" key="15">
    <source>
        <dbReference type="PROSITE-ProRule" id="PRU00124"/>
    </source>
</evidence>
<feature type="domain" description="CUB" evidence="19">
    <location>
        <begin position="246"/>
        <end position="366"/>
    </location>
</feature>
<feature type="active site" description="Charge relay system" evidence="14">
    <location>
        <position position="839"/>
    </location>
</feature>
<keyword evidence="13" id="KW-0325">Glycoprotein</keyword>
<protein>
    <recommendedName>
        <fullName evidence="24">Suppressor of tumorigenicity 14 protein homolog</fullName>
    </recommendedName>
</protein>
<dbReference type="PANTHER" id="PTHR24252">
    <property type="entry name" value="ACROSIN-RELATED"/>
    <property type="match status" value="1"/>
</dbReference>
<dbReference type="FunFam" id="4.10.400.10:FF:000045">
    <property type="entry name" value="Low-density lipoprotein receptor-related protein 2"/>
    <property type="match status" value="1"/>
</dbReference>
<dbReference type="CDD" id="cd00112">
    <property type="entry name" value="LDLa"/>
    <property type="match status" value="4"/>
</dbReference>
<keyword evidence="5" id="KW-0677">Repeat</keyword>
<feature type="region of interest" description="Disordered" evidence="17">
    <location>
        <begin position="41"/>
        <end position="60"/>
    </location>
</feature>
<keyword evidence="8" id="KW-0735">Signal-anchor</keyword>